<feature type="domain" description="Pectinesterase inhibitor" evidence="14">
    <location>
        <begin position="39"/>
        <end position="189"/>
    </location>
</feature>
<evidence type="ECO:0000256" key="6">
    <source>
        <dbReference type="ARBA" id="ARBA00023085"/>
    </source>
</evidence>
<comment type="similarity">
    <text evidence="3">In the C-terminal section; belongs to the pectinesterase family.</text>
</comment>
<dbReference type="AlphaFoldDB" id="A0A0J8CL84"/>
<dbReference type="SUPFAM" id="SSF101148">
    <property type="entry name" value="Plant invertase/pectin methylesterase inhibitor"/>
    <property type="match status" value="1"/>
</dbReference>
<dbReference type="GO" id="GO:0045490">
    <property type="term" value="P:pectin catabolic process"/>
    <property type="evidence" value="ECO:0007669"/>
    <property type="project" value="UniProtKB-UniPathway"/>
</dbReference>
<evidence type="ECO:0000259" key="14">
    <source>
        <dbReference type="SMART" id="SM00856"/>
    </source>
</evidence>
<comment type="similarity">
    <text evidence="2">In the N-terminal section; belongs to the PMEI family.</text>
</comment>
<dbReference type="SMART" id="SM00856">
    <property type="entry name" value="PMEI"/>
    <property type="match status" value="1"/>
</dbReference>
<dbReference type="InterPro" id="IPR018040">
    <property type="entry name" value="Pectinesterase_Tyr_AS"/>
</dbReference>
<feature type="compositionally biased region" description="Low complexity" evidence="12">
    <location>
        <begin position="752"/>
        <end position="775"/>
    </location>
</feature>
<dbReference type="eggNOG" id="ENOG502QPZF">
    <property type="taxonomic scope" value="Eukaryota"/>
</dbReference>
<dbReference type="Pfam" id="PF04043">
    <property type="entry name" value="PMEI"/>
    <property type="match status" value="1"/>
</dbReference>
<dbReference type="Gene3D" id="1.20.140.40">
    <property type="entry name" value="Invertase/pectin methylesterase inhibitor family protein"/>
    <property type="match status" value="1"/>
</dbReference>
<keyword evidence="5" id="KW-0378">Hydrolase</keyword>
<dbReference type="Gene3D" id="2.160.20.10">
    <property type="entry name" value="Single-stranded right-handed beta-helix, Pectin lyase-like"/>
    <property type="match status" value="1"/>
</dbReference>
<feature type="compositionally biased region" description="Pro residues" evidence="12">
    <location>
        <begin position="900"/>
        <end position="918"/>
    </location>
</feature>
<dbReference type="GO" id="GO:0042545">
    <property type="term" value="P:cell wall modification"/>
    <property type="evidence" value="ECO:0007669"/>
    <property type="project" value="InterPro"/>
</dbReference>
<dbReference type="InterPro" id="IPR011050">
    <property type="entry name" value="Pectin_lyase_fold/virulence"/>
</dbReference>
<evidence type="ECO:0000256" key="12">
    <source>
        <dbReference type="SAM" id="MobiDB-lite"/>
    </source>
</evidence>
<dbReference type="CDD" id="cd15798">
    <property type="entry name" value="PMEI-like_3"/>
    <property type="match status" value="1"/>
</dbReference>
<dbReference type="KEGG" id="bvg:104890334"/>
<dbReference type="PANTHER" id="PTHR31707">
    <property type="entry name" value="PECTINESTERASE"/>
    <property type="match status" value="1"/>
</dbReference>
<dbReference type="PROSITE" id="PS00800">
    <property type="entry name" value="PECTINESTERASE_1"/>
    <property type="match status" value="1"/>
</dbReference>
<dbReference type="NCBIfam" id="TIGR01614">
    <property type="entry name" value="PME_inhib"/>
    <property type="match status" value="1"/>
</dbReference>
<accession>A0A0J8CL84</accession>
<gene>
    <name evidence="15" type="ORF">BVRB_4g076030</name>
</gene>
<feature type="compositionally biased region" description="Low complexity" evidence="12">
    <location>
        <begin position="663"/>
        <end position="741"/>
    </location>
</feature>
<dbReference type="GO" id="GO:0030599">
    <property type="term" value="F:pectinesterase activity"/>
    <property type="evidence" value="ECO:0007669"/>
    <property type="project" value="UniProtKB-EC"/>
</dbReference>
<sequence>MTRIAIITLSSLLLVGLVGAVAFGFVTNWGNKLDQKLAASSKAVQAICNPTDYKDACVKSLATVKTDDPKELVRAAFASAMAELKEIASNSTILKVLEMDPKTAQAVKDCKELFQDAIDDFQRSFDEIGKLDWNQVNSVLENLKIWISATRTYQETCLDGFENTTGDATVKVRKVLQTSMEMSSNGLAIVNDLSTLFSTLDISSFTGRRLLATYKVHRRLFGDDDGNNVLLSDDEEDRKRRKLLNTVHVVGHGSDDLLLPEWVDGFRRKLLASPMLTDDLKAKANVVVAQDGSGKFKTIEEAIKEIPRDGKETFIIYIKEGVYNEYLVLYKWMTNVVFVGDGPTKTRITNNKNYADGTKTFKTATLSVLGDFFMAKDIGVENSAGAIKHQAVAFRAQSDKSIFFNCHFDGYQDTLYTHTYRQFYRDCKITGTIDFIFGDAAVFFQNCTFVVRKPLENQNCIVTAQGRMERHQPTGIIIHNSKFEADPDYYPVRNKNKAYLGRPWKEYSKTIIMESEIGDLIQPEGWLPWEGNFGLDTSYYGEYNNFGDGARLTNRVKWRGVKTIVRTRAEKFMPPILYENDDWIRDSGIPYDPALIGIAPGPGASGFDEDPNAPAGAPSSFIDESSSSGTSSSGSSSSSSHGSSSSSSGSSSSGSKSKKESKGSSSSSSSSDSSSSSSSKASSNDGSSSSSSSGTSAKKGSSSSSSGTSSNNGSSSSQSSSQGGAQSSSGTSSDSSSSTSTPVTGTGDASEVSSSVTTPAPAPAPSSLETELATPSPTPTTTPTLPPISTEDTTVQDTASITPTQGTTAQDTTSSTISIQGTTAQDTTLSIPTKDTTSDTPPSGGSTPSPAGMKVRVGPVTVRELERILMENEEMEEDEGANDDMSGNVPDGDEPSPAQALPPSPAPSSSPSISPSPSPSSTDGPSGEIPDWLPPAGAPEAEDEADKEAPVVSPPPKSNSGSQSKFELHVIFGGMVMWVALFI</sequence>
<feature type="region of interest" description="Disordered" evidence="12">
    <location>
        <begin position="600"/>
        <end position="964"/>
    </location>
</feature>
<feature type="compositionally biased region" description="Low complexity" evidence="12">
    <location>
        <begin position="625"/>
        <end position="655"/>
    </location>
</feature>
<dbReference type="InterPro" id="IPR006501">
    <property type="entry name" value="Pectinesterase_inhib_dom"/>
</dbReference>
<evidence type="ECO:0000256" key="7">
    <source>
        <dbReference type="ARBA" id="ARBA00023157"/>
    </source>
</evidence>
<keyword evidence="13" id="KW-0732">Signal</keyword>
<name>A0A0J8CL84_BETVV</name>
<dbReference type="SUPFAM" id="SSF51126">
    <property type="entry name" value="Pectin lyase-like"/>
    <property type="match status" value="1"/>
</dbReference>
<feature type="compositionally biased region" description="Low complexity" evidence="12">
    <location>
        <begin position="801"/>
        <end position="825"/>
    </location>
</feature>
<dbReference type="PROSITE" id="PS00503">
    <property type="entry name" value="PECTINESTERASE_2"/>
    <property type="match status" value="1"/>
</dbReference>
<keyword evidence="16" id="KW-1185">Reference proteome</keyword>
<evidence type="ECO:0000256" key="2">
    <source>
        <dbReference type="ARBA" id="ARBA00006027"/>
    </source>
</evidence>
<dbReference type="FunFam" id="1.20.140.40:FF:000001">
    <property type="entry name" value="Pectinesterase"/>
    <property type="match status" value="1"/>
</dbReference>
<feature type="signal peptide" evidence="13">
    <location>
        <begin position="1"/>
        <end position="20"/>
    </location>
</feature>
<evidence type="ECO:0000256" key="1">
    <source>
        <dbReference type="ARBA" id="ARBA00005184"/>
    </source>
</evidence>
<dbReference type="InterPro" id="IPR012334">
    <property type="entry name" value="Pectin_lyas_fold"/>
</dbReference>
<keyword evidence="6" id="KW-0063">Aspartyl esterase</keyword>
<dbReference type="InterPro" id="IPR033131">
    <property type="entry name" value="Pectinesterase_Asp_AS"/>
</dbReference>
<evidence type="ECO:0000256" key="3">
    <source>
        <dbReference type="ARBA" id="ARBA00007786"/>
    </source>
</evidence>
<comment type="function">
    <text evidence="10">Acts in the modification of cell walls via demethylesterification of cell wall pectin.</text>
</comment>
<evidence type="ECO:0000256" key="4">
    <source>
        <dbReference type="ARBA" id="ARBA00013229"/>
    </source>
</evidence>
<reference evidence="15 16" key="1">
    <citation type="journal article" date="2014" name="Nature">
        <title>The genome of the recently domesticated crop plant sugar beet (Beta vulgaris).</title>
        <authorList>
            <person name="Dohm J.C."/>
            <person name="Minoche A.E."/>
            <person name="Holtgrawe D."/>
            <person name="Capella-Gutierrez S."/>
            <person name="Zakrzewski F."/>
            <person name="Tafer H."/>
            <person name="Rupp O."/>
            <person name="Sorensen T.R."/>
            <person name="Stracke R."/>
            <person name="Reinhardt R."/>
            <person name="Goesmann A."/>
            <person name="Kraft T."/>
            <person name="Schulz B."/>
            <person name="Stadler P.F."/>
            <person name="Schmidt T."/>
            <person name="Gabaldon T."/>
            <person name="Lehrach H."/>
            <person name="Weisshaar B."/>
            <person name="Himmelbauer H."/>
        </authorList>
    </citation>
    <scope>NUCLEOTIDE SEQUENCE [LARGE SCALE GENOMIC DNA]</scope>
    <source>
        <tissue evidence="15">Taproot</tissue>
    </source>
</reference>
<dbReference type="InterPro" id="IPR035513">
    <property type="entry name" value="Invertase/methylesterase_inhib"/>
</dbReference>
<evidence type="ECO:0000313" key="16">
    <source>
        <dbReference type="Proteomes" id="UP000035740"/>
    </source>
</evidence>
<evidence type="ECO:0000256" key="11">
    <source>
        <dbReference type="PROSITE-ProRule" id="PRU10040"/>
    </source>
</evidence>
<dbReference type="Pfam" id="PF01095">
    <property type="entry name" value="Pectinesterase"/>
    <property type="match status" value="1"/>
</dbReference>
<dbReference type="OMA" id="IWISATR"/>
<dbReference type="OrthoDB" id="2019149at2759"/>
<organism evidence="15 16">
    <name type="scientific">Beta vulgaris subsp. vulgaris</name>
    <name type="common">Beet</name>
    <dbReference type="NCBI Taxonomy" id="3555"/>
    <lineage>
        <taxon>Eukaryota</taxon>
        <taxon>Viridiplantae</taxon>
        <taxon>Streptophyta</taxon>
        <taxon>Embryophyta</taxon>
        <taxon>Tracheophyta</taxon>
        <taxon>Spermatophyta</taxon>
        <taxon>Magnoliopsida</taxon>
        <taxon>eudicotyledons</taxon>
        <taxon>Gunneridae</taxon>
        <taxon>Pentapetalae</taxon>
        <taxon>Caryophyllales</taxon>
        <taxon>Chenopodiaceae</taxon>
        <taxon>Betoideae</taxon>
        <taxon>Beta</taxon>
    </lineage>
</organism>
<keyword evidence="7" id="KW-1015">Disulfide bond</keyword>
<evidence type="ECO:0000256" key="5">
    <source>
        <dbReference type="ARBA" id="ARBA00022801"/>
    </source>
</evidence>
<feature type="compositionally biased region" description="Acidic residues" evidence="12">
    <location>
        <begin position="871"/>
        <end position="882"/>
    </location>
</feature>
<feature type="compositionally biased region" description="Pro residues" evidence="12">
    <location>
        <begin position="776"/>
        <end position="786"/>
    </location>
</feature>
<comment type="pathway">
    <text evidence="1">Glycan metabolism; pectin degradation; 2-dehydro-3-deoxy-D-gluconate from pectin: step 1/5.</text>
</comment>
<keyword evidence="8" id="KW-0325">Glycoprotein</keyword>
<dbReference type="FunFam" id="2.160.20.10:FF:000001">
    <property type="entry name" value="Pectinesterase"/>
    <property type="match status" value="1"/>
</dbReference>
<comment type="catalytic activity">
    <reaction evidence="9">
        <text>[(1-&gt;4)-alpha-D-galacturonosyl methyl ester](n) + n H2O = [(1-&gt;4)-alpha-D-galacturonosyl](n) + n methanol + n H(+)</text>
        <dbReference type="Rhea" id="RHEA:22380"/>
        <dbReference type="Rhea" id="RHEA-COMP:14570"/>
        <dbReference type="Rhea" id="RHEA-COMP:14573"/>
        <dbReference type="ChEBI" id="CHEBI:15377"/>
        <dbReference type="ChEBI" id="CHEBI:15378"/>
        <dbReference type="ChEBI" id="CHEBI:17790"/>
        <dbReference type="ChEBI" id="CHEBI:140522"/>
        <dbReference type="ChEBI" id="CHEBI:140523"/>
        <dbReference type="EC" id="3.1.1.11"/>
    </reaction>
</comment>
<evidence type="ECO:0000256" key="8">
    <source>
        <dbReference type="ARBA" id="ARBA00023180"/>
    </source>
</evidence>
<feature type="active site" evidence="11">
    <location>
        <position position="434"/>
    </location>
</feature>
<feature type="compositionally biased region" description="Low complexity" evidence="12">
    <location>
        <begin position="832"/>
        <end position="850"/>
    </location>
</feature>
<dbReference type="EMBL" id="KQ090068">
    <property type="protein sequence ID" value="KMT14247.1"/>
    <property type="molecule type" value="Genomic_DNA"/>
</dbReference>
<feature type="chain" id="PRO_5005295851" description="pectinesterase" evidence="13">
    <location>
        <begin position="21"/>
        <end position="983"/>
    </location>
</feature>
<dbReference type="InterPro" id="IPR000070">
    <property type="entry name" value="Pectinesterase_cat"/>
</dbReference>
<protein>
    <recommendedName>
        <fullName evidence="4">pectinesterase</fullName>
        <ecNumber evidence="4">3.1.1.11</ecNumber>
    </recommendedName>
</protein>
<evidence type="ECO:0000313" key="15">
    <source>
        <dbReference type="EMBL" id="KMT14247.1"/>
    </source>
</evidence>
<evidence type="ECO:0000256" key="13">
    <source>
        <dbReference type="SAM" id="SignalP"/>
    </source>
</evidence>
<dbReference type="EC" id="3.1.1.11" evidence="4"/>
<dbReference type="UniPathway" id="UPA00545">
    <property type="reaction ID" value="UER00823"/>
</dbReference>
<dbReference type="Proteomes" id="UP000035740">
    <property type="component" value="Chromosome 4"/>
</dbReference>
<dbReference type="GO" id="GO:0004857">
    <property type="term" value="F:enzyme inhibitor activity"/>
    <property type="evidence" value="ECO:0007669"/>
    <property type="project" value="InterPro"/>
</dbReference>
<evidence type="ECO:0000256" key="10">
    <source>
        <dbReference type="ARBA" id="ARBA00057335"/>
    </source>
</evidence>
<dbReference type="Gramene" id="KMT14247">
    <property type="protein sequence ID" value="KMT14247"/>
    <property type="gene ID" value="BVRB_4g076030"/>
</dbReference>
<proteinExistence type="inferred from homology"/>
<evidence type="ECO:0000256" key="9">
    <source>
        <dbReference type="ARBA" id="ARBA00047928"/>
    </source>
</evidence>